<reference evidence="4" key="1">
    <citation type="submission" date="2022-11" db="EMBL/GenBank/DDBJ databases">
        <title>Nonomuraea corallina sp. nov., a new species of the genus Nonomuraea isolated from sea side sediment in Thai sea.</title>
        <authorList>
            <person name="Ngamcharungchit C."/>
            <person name="Matsumoto A."/>
            <person name="Suriyachadkun C."/>
            <person name="Panbangred W."/>
            <person name="Inahashi Y."/>
            <person name="Intra B."/>
        </authorList>
    </citation>
    <scope>NUCLEOTIDE SEQUENCE</scope>
    <source>
        <strain evidence="4">MCN248</strain>
    </source>
</reference>
<dbReference type="PANTHER" id="PTHR46082:SF6">
    <property type="entry name" value="AAA+ ATPASE DOMAIN-CONTAINING PROTEIN-RELATED"/>
    <property type="match status" value="1"/>
</dbReference>
<dbReference type="InterPro" id="IPR011990">
    <property type="entry name" value="TPR-like_helical_dom_sf"/>
</dbReference>
<feature type="compositionally biased region" description="Pro residues" evidence="1">
    <location>
        <begin position="42"/>
        <end position="61"/>
    </location>
</feature>
<proteinExistence type="predicted"/>
<comment type="caution">
    <text evidence="4">The sequence shown here is derived from an EMBL/GenBank/DDBJ whole genome shotgun (WGS) entry which is preliminary data.</text>
</comment>
<name>A0ABT4SFY6_9ACTN</name>
<gene>
    <name evidence="4" type="primary">fxsT</name>
    <name evidence="4" type="ORF">OUY22_22050</name>
</gene>
<feature type="domain" description="DUF7779" evidence="3">
    <location>
        <begin position="822"/>
        <end position="910"/>
    </location>
</feature>
<protein>
    <submittedName>
        <fullName evidence="4">FxSxx-COOH system tetratricopeptide repeat protein</fullName>
    </submittedName>
</protein>
<organism evidence="4 5">
    <name type="scientific">Nonomuraea corallina</name>
    <dbReference type="NCBI Taxonomy" id="2989783"/>
    <lineage>
        <taxon>Bacteria</taxon>
        <taxon>Bacillati</taxon>
        <taxon>Actinomycetota</taxon>
        <taxon>Actinomycetes</taxon>
        <taxon>Streptosporangiales</taxon>
        <taxon>Streptosporangiaceae</taxon>
        <taxon>Nonomuraea</taxon>
    </lineage>
</organism>
<dbReference type="Gene3D" id="3.40.50.300">
    <property type="entry name" value="P-loop containing nucleotide triphosphate hydrolases"/>
    <property type="match status" value="1"/>
</dbReference>
<feature type="compositionally biased region" description="Low complexity" evidence="1">
    <location>
        <begin position="26"/>
        <end position="39"/>
    </location>
</feature>
<accession>A0ABT4SFY6</accession>
<dbReference type="InterPro" id="IPR053137">
    <property type="entry name" value="NLR-like"/>
</dbReference>
<evidence type="ECO:0000259" key="2">
    <source>
        <dbReference type="Pfam" id="PF00931"/>
    </source>
</evidence>
<dbReference type="SUPFAM" id="SSF48452">
    <property type="entry name" value="TPR-like"/>
    <property type="match status" value="3"/>
</dbReference>
<dbReference type="InterPro" id="IPR047738">
    <property type="entry name" value="SAV_2336-like_N"/>
</dbReference>
<dbReference type="PANTHER" id="PTHR46082">
    <property type="entry name" value="ATP/GTP-BINDING PROTEIN-RELATED"/>
    <property type="match status" value="1"/>
</dbReference>
<dbReference type="EMBL" id="JAPNNL010000093">
    <property type="protein sequence ID" value="MDA0636113.1"/>
    <property type="molecule type" value="Genomic_DNA"/>
</dbReference>
<dbReference type="NCBIfam" id="NF041121">
    <property type="entry name" value="SAV_2336_NTERM"/>
    <property type="match status" value="1"/>
</dbReference>
<dbReference type="SUPFAM" id="SSF52540">
    <property type="entry name" value="P-loop containing nucleoside triphosphate hydrolases"/>
    <property type="match status" value="1"/>
</dbReference>
<dbReference type="Pfam" id="PF00931">
    <property type="entry name" value="NB-ARC"/>
    <property type="match status" value="1"/>
</dbReference>
<dbReference type="Gene3D" id="1.25.40.10">
    <property type="entry name" value="Tetratricopeptide repeat domain"/>
    <property type="match status" value="2"/>
</dbReference>
<dbReference type="InterPro" id="IPR002182">
    <property type="entry name" value="NB-ARC"/>
</dbReference>
<evidence type="ECO:0000259" key="3">
    <source>
        <dbReference type="Pfam" id="PF25000"/>
    </source>
</evidence>
<dbReference type="InterPro" id="IPR027417">
    <property type="entry name" value="P-loop_NTPase"/>
</dbReference>
<feature type="region of interest" description="Disordered" evidence="1">
    <location>
        <begin position="26"/>
        <end position="95"/>
    </location>
</feature>
<keyword evidence="5" id="KW-1185">Reference proteome</keyword>
<dbReference type="RefSeq" id="WP_270156974.1">
    <property type="nucleotide sequence ID" value="NZ_JAPNNL010000093.1"/>
</dbReference>
<evidence type="ECO:0000313" key="4">
    <source>
        <dbReference type="EMBL" id="MDA0636113.1"/>
    </source>
</evidence>
<evidence type="ECO:0000256" key="1">
    <source>
        <dbReference type="SAM" id="MobiDB-lite"/>
    </source>
</evidence>
<dbReference type="Pfam" id="PF25000">
    <property type="entry name" value="DUF7779"/>
    <property type="match status" value="1"/>
</dbReference>
<dbReference type="NCBIfam" id="NF040586">
    <property type="entry name" value="FxSxx_TPR"/>
    <property type="match status" value="1"/>
</dbReference>
<evidence type="ECO:0000313" key="5">
    <source>
        <dbReference type="Proteomes" id="UP001144036"/>
    </source>
</evidence>
<feature type="region of interest" description="Disordered" evidence="1">
    <location>
        <begin position="518"/>
        <end position="540"/>
    </location>
</feature>
<dbReference type="Proteomes" id="UP001144036">
    <property type="component" value="Unassembled WGS sequence"/>
</dbReference>
<sequence length="1397" mass="154376">MSRPADPPPDRVPHWQDSADLLWLAALAARRPDTPSGDRPPARLPPPAPPPEPRSGPPDTPPTDHAQPAPPHLGGGPFGVPAVPDPVGGAEPSQEVALASAATRRRAVTRAMLAFRRLTASAHGTSELDEEATAERAAEDDLWLPVLTSPLERFLDLDLVIDDSRFALLHRDAATGFAAALTDTAAFRTVRTYLLDTDVKHEYELFLRSGGPGGRVMPASSLARPGSGRRLVVVLTDGVGDAWHTRAAHRKLARWGAAHALVVIHLLPARLWRRTGITPERAVLRNRRPAGPAGGYVHAAPPGSVPVPVIGLDAAQARSWAAFAMAARPVWHGTIVACSHDQAEPDPEPPPEGELSAEQRVWRFRMGVSSTAFELAVHLAAAPLNLSVVRLVRRKLVPRATDAHLAEVLGSDLVRRAEPHPVSPSVPYDFVPGVRAELLLAGRRSSTAEVLVTVVDHLSQEVDELKALREVIVSPGRAAVPELSPELSPLVEPTVSALEAMAGSYTAPARHLRDAMSDQLGRSEEPQVGHASNRDLPRPEDSVYTHVVKDLPTPDPFGVTINMTATPVAPKRESHEPTPVWNVPQKNHNFTGREEILGQLHERLSSGTTAVLPEALHGLGGVGKSQIAVEYCYRHQKEYDLIWWIPSERLTMVRQAFVDLAEQLDLRVSEPNVAEIAVKEALRLGRPYGNWLLVFDNAEDVEEIKKFFPTNGPGKIMVTSRSRDWFAYATPLEVDVFTRAESRDLLRRRGPDLSDHDADQIADRLGDLPLAIEQAAVWLAETGMPVSEYLELFDAQRNELLDVEGTEKSVAAAWNVSFDRLRTTNPAALQLLQVCAFLAPEPIPRSLLVGSRDLEGPAELLEVLQDPIEISRTTRALNRYALAKVNYRDNTISLHRLVQRVVTSQLSENERHQLRHCGHLLLANADPKAPGDQSRWPGYHALFPHIFSSRLEECPDPWARGLMLNTIDFLFLWGDRAGYLSMADRVVRAWSEQLGPEHDATLTAELRLGRAKRLFGHFEEAYRHHLHARDALRERLGADHERTLEAQGYLSADLRYLGRFTEAMEIDREAYETLRRTFGPDEPLTLEQAHLLAIDYRLAGDPVRARELDEDTYQRKLELLGPDSRSTISTRLALAVDVMECGEYLAARDMQEEHTHELRSRLQNSHPSTMDAILLLSVMSRKAGRNDEALKLSEEAMSLFKARYGEESQTTVAVVLNHALNLRAIGDLSQAVELGQLAREQYSRIFGPNHPNTPTAAVNIAVALRLMGRVEEARALDRESLDELTRMLGAEHPRTLLCAINYASDLYALGAYEEALSLDRQTLERLSRHQGGDHPTTIACLFNLSLDLKAVGQDEEAAVLQSRAMDAYRRVLGDDHAALLSRAQGRRANCDIYPMPV</sequence>
<feature type="domain" description="NB-ARC" evidence="2">
    <location>
        <begin position="594"/>
        <end position="747"/>
    </location>
</feature>
<dbReference type="Pfam" id="PF13424">
    <property type="entry name" value="TPR_12"/>
    <property type="match status" value="3"/>
</dbReference>
<dbReference type="InterPro" id="IPR056681">
    <property type="entry name" value="DUF7779"/>
</dbReference>